<accession>A0A917M7N7</accession>
<feature type="transmembrane region" description="Helical" evidence="1">
    <location>
        <begin position="203"/>
        <end position="222"/>
    </location>
</feature>
<reference evidence="2" key="1">
    <citation type="journal article" date="2014" name="Int. J. Syst. Evol. Microbiol.">
        <title>Complete genome sequence of Corynebacterium casei LMG S-19264T (=DSM 44701T), isolated from a smear-ripened cheese.</title>
        <authorList>
            <consortium name="US DOE Joint Genome Institute (JGI-PGF)"/>
            <person name="Walter F."/>
            <person name="Albersmeier A."/>
            <person name="Kalinowski J."/>
            <person name="Ruckert C."/>
        </authorList>
    </citation>
    <scope>NUCLEOTIDE SEQUENCE</scope>
    <source>
        <strain evidence="2">CGMCC 1.12754</strain>
    </source>
</reference>
<evidence type="ECO:0000256" key="1">
    <source>
        <dbReference type="SAM" id="Phobius"/>
    </source>
</evidence>
<feature type="transmembrane region" description="Helical" evidence="1">
    <location>
        <begin position="86"/>
        <end position="114"/>
    </location>
</feature>
<evidence type="ECO:0000313" key="3">
    <source>
        <dbReference type="Proteomes" id="UP000622860"/>
    </source>
</evidence>
<feature type="transmembrane region" description="Helical" evidence="1">
    <location>
        <begin position="494"/>
        <end position="513"/>
    </location>
</feature>
<feature type="transmembrane region" description="Helical" evidence="1">
    <location>
        <begin position="427"/>
        <end position="449"/>
    </location>
</feature>
<feature type="transmembrane region" description="Helical" evidence="1">
    <location>
        <begin position="165"/>
        <end position="191"/>
    </location>
</feature>
<feature type="transmembrane region" description="Helical" evidence="1">
    <location>
        <begin position="455"/>
        <end position="473"/>
    </location>
</feature>
<sequence length="547" mass="63242">MHEFRSLKFLDLFQSLFRSIHIDYSVMRKILEMKLLMDQRRVPVIFSNDMSKKRKEGNQFLKSLGIYALYGLVLIPFLFIGDNYMFQMSIVFGIAMFILMTSLISDFSAVLLDVRDKAILNTKPVNARTINTAKVIHIMIYMSMLTGAFIGIPAIVMLFTQGILYFLVFLIDMVFLLLFIIAITALIYIFILRFFSGDRLKDIINYVQILLSVGIVVGYQIVIRVFDFDVFDIGYQFSYWHLLLPPAWFAAPFEFFINGNSAASIIVLALCAVIIPFLSISVYYRMMPAFERNLQKLLDSTAKTGRRKRLAEQVFEKLLCSSKEEKLFFRFSSAMMRQERDFKLKVYPSLGMAFIFPFIFLFNELNNGTFAELAASNAYFNIYFSCIMIGSVVYMLKFSENYKGGWIFYVAPIHNPSTMYEATLKAFIVKLYLPVYILLSVIFVSIFSVRILPDLVIVLVTVILFTLISYKLLNNDDFAFTKPIESMQMQGGNTAVLFILMALVGVFAAIHYFMSKMEYGVYIYLVVLSIATIIAWKFVWKRNNYRK</sequence>
<keyword evidence="1" id="KW-0812">Transmembrane</keyword>
<dbReference type="AlphaFoldDB" id="A0A917M7N7"/>
<feature type="transmembrane region" description="Helical" evidence="1">
    <location>
        <begin position="60"/>
        <end position="80"/>
    </location>
</feature>
<feature type="transmembrane region" description="Helical" evidence="1">
    <location>
        <begin position="344"/>
        <end position="362"/>
    </location>
</feature>
<dbReference type="Proteomes" id="UP000622860">
    <property type="component" value="Unassembled WGS sequence"/>
</dbReference>
<comment type="caution">
    <text evidence="2">The sequence shown here is derived from an EMBL/GenBank/DDBJ whole genome shotgun (WGS) entry which is preliminary data.</text>
</comment>
<organism evidence="2 3">
    <name type="scientific">Virgibacillus oceani</name>
    <dbReference type="NCBI Taxonomy" id="1479511"/>
    <lineage>
        <taxon>Bacteria</taxon>
        <taxon>Bacillati</taxon>
        <taxon>Bacillota</taxon>
        <taxon>Bacilli</taxon>
        <taxon>Bacillales</taxon>
        <taxon>Bacillaceae</taxon>
        <taxon>Virgibacillus</taxon>
    </lineage>
</organism>
<dbReference type="EMBL" id="BMFR01000018">
    <property type="protein sequence ID" value="GGG84378.1"/>
    <property type="molecule type" value="Genomic_DNA"/>
</dbReference>
<feature type="transmembrane region" description="Helical" evidence="1">
    <location>
        <begin position="378"/>
        <end position="396"/>
    </location>
</feature>
<reference evidence="2" key="2">
    <citation type="submission" date="2020-09" db="EMBL/GenBank/DDBJ databases">
        <authorList>
            <person name="Sun Q."/>
            <person name="Zhou Y."/>
        </authorList>
    </citation>
    <scope>NUCLEOTIDE SEQUENCE</scope>
    <source>
        <strain evidence="2">CGMCC 1.12754</strain>
    </source>
</reference>
<name>A0A917M7N7_9BACI</name>
<protein>
    <submittedName>
        <fullName evidence="2">Uncharacterized protein</fullName>
    </submittedName>
</protein>
<gene>
    <name evidence="2" type="ORF">GCM10011398_32530</name>
</gene>
<keyword evidence="3" id="KW-1185">Reference proteome</keyword>
<keyword evidence="1" id="KW-0472">Membrane</keyword>
<dbReference type="RefSeq" id="WP_188456423.1">
    <property type="nucleotide sequence ID" value="NZ_BMFR01000018.1"/>
</dbReference>
<feature type="transmembrane region" description="Helical" evidence="1">
    <location>
        <begin position="135"/>
        <end position="159"/>
    </location>
</feature>
<feature type="transmembrane region" description="Helical" evidence="1">
    <location>
        <begin position="519"/>
        <end position="540"/>
    </location>
</feature>
<feature type="transmembrane region" description="Helical" evidence="1">
    <location>
        <begin position="262"/>
        <end position="284"/>
    </location>
</feature>
<proteinExistence type="predicted"/>
<evidence type="ECO:0000313" key="2">
    <source>
        <dbReference type="EMBL" id="GGG84378.1"/>
    </source>
</evidence>
<keyword evidence="1" id="KW-1133">Transmembrane helix</keyword>